<proteinExistence type="predicted"/>
<dbReference type="EMBL" id="JACHOC010000002">
    <property type="protein sequence ID" value="MBB4621454.1"/>
    <property type="molecule type" value="Genomic_DNA"/>
</dbReference>
<comment type="caution">
    <text evidence="1">The sequence shown here is derived from an EMBL/GenBank/DDBJ whole genome shotgun (WGS) entry which is preliminary data.</text>
</comment>
<evidence type="ECO:0000313" key="2">
    <source>
        <dbReference type="Proteomes" id="UP000533637"/>
    </source>
</evidence>
<name>A0ABR6KJA5_9BACT</name>
<dbReference type="Proteomes" id="UP000533637">
    <property type="component" value="Unassembled WGS sequence"/>
</dbReference>
<accession>A0ABR6KJA5</accession>
<organism evidence="1 2">
    <name type="scientific">Parabacteroides faecis</name>
    <dbReference type="NCBI Taxonomy" id="1217282"/>
    <lineage>
        <taxon>Bacteria</taxon>
        <taxon>Pseudomonadati</taxon>
        <taxon>Bacteroidota</taxon>
        <taxon>Bacteroidia</taxon>
        <taxon>Bacteroidales</taxon>
        <taxon>Tannerellaceae</taxon>
        <taxon>Parabacteroides</taxon>
    </lineage>
</organism>
<gene>
    <name evidence="1" type="ORF">GGQ57_001348</name>
</gene>
<sequence length="43" mass="5210">MYLKDIVLYPNVTNKKSSFPYNQFIKQSNEKYIEICKTHRILT</sequence>
<evidence type="ECO:0000313" key="1">
    <source>
        <dbReference type="EMBL" id="MBB4621454.1"/>
    </source>
</evidence>
<protein>
    <submittedName>
        <fullName evidence="1">Uncharacterized protein</fullName>
    </submittedName>
</protein>
<reference evidence="1 2" key="1">
    <citation type="submission" date="2020-08" db="EMBL/GenBank/DDBJ databases">
        <title>Genomic Encyclopedia of Type Strains, Phase IV (KMG-IV): sequencing the most valuable type-strain genomes for metagenomic binning, comparative biology and taxonomic classification.</title>
        <authorList>
            <person name="Goeker M."/>
        </authorList>
    </citation>
    <scope>NUCLEOTIDE SEQUENCE [LARGE SCALE GENOMIC DNA]</scope>
    <source>
        <strain evidence="1 2">DSM 102983</strain>
    </source>
</reference>
<keyword evidence="2" id="KW-1185">Reference proteome</keyword>